<dbReference type="eggNOG" id="COG3030">
    <property type="taxonomic scope" value="Bacteria"/>
</dbReference>
<dbReference type="Pfam" id="PF04186">
    <property type="entry name" value="FxsA"/>
    <property type="match status" value="1"/>
</dbReference>
<dbReference type="InterPro" id="IPR007313">
    <property type="entry name" value="FxsA"/>
</dbReference>
<dbReference type="AlphaFoldDB" id="A4AE57"/>
<dbReference type="GO" id="GO:0016020">
    <property type="term" value="C:membrane"/>
    <property type="evidence" value="ECO:0007669"/>
    <property type="project" value="InterPro"/>
</dbReference>
<name>A4AE57_9GAMM</name>
<evidence type="ECO:0000256" key="2">
    <source>
        <dbReference type="SAM" id="Phobius"/>
    </source>
</evidence>
<feature type="transmembrane region" description="Helical" evidence="2">
    <location>
        <begin position="64"/>
        <end position="89"/>
    </location>
</feature>
<gene>
    <name evidence="3" type="ORF">KT71_19754</name>
</gene>
<keyword evidence="2" id="KW-1133">Transmembrane helix</keyword>
<dbReference type="Proteomes" id="UP000019205">
    <property type="component" value="Chromosome"/>
</dbReference>
<dbReference type="EMBL" id="AAOA02000002">
    <property type="protein sequence ID" value="EAQ95702.1"/>
    <property type="molecule type" value="Genomic_DNA"/>
</dbReference>
<dbReference type="STRING" id="314285.KT71_19754"/>
<feature type="region of interest" description="Disordered" evidence="1">
    <location>
        <begin position="100"/>
        <end position="128"/>
    </location>
</feature>
<proteinExistence type="predicted"/>
<reference evidence="3 4" key="1">
    <citation type="journal article" date="2007" name="Proc. Natl. Acad. Sci. U.S.A.">
        <title>Characterization of a marine gammaproteobacterium capable of aerobic anoxygenic photosynthesis.</title>
        <authorList>
            <person name="Fuchs B.M."/>
            <person name="Spring S."/>
            <person name="Teeling H."/>
            <person name="Quast C."/>
            <person name="Wulf J."/>
            <person name="Schattenhofer M."/>
            <person name="Yan S."/>
            <person name="Ferriera S."/>
            <person name="Johnson J."/>
            <person name="Glockner F.O."/>
            <person name="Amann R."/>
        </authorList>
    </citation>
    <scope>NUCLEOTIDE SEQUENCE [LARGE SCALE GENOMIC DNA]</scope>
    <source>
        <strain evidence="3">KT71</strain>
    </source>
</reference>
<comment type="caution">
    <text evidence="3">The sequence shown here is derived from an EMBL/GenBank/DDBJ whole genome shotgun (WGS) entry which is preliminary data.</text>
</comment>
<sequence>MELFTLIQLGARIGAVQAMLYVLATFLLGLTILRAQGMEIVNKLRAAQSGAATMLPQRLLADELALGLAGLLLIVPGLITDVVAVLVLFGPLRRKLFSALGGSKGSASPYQPRPGDPIEGEFRRLDDD</sequence>
<dbReference type="NCBIfam" id="NF008528">
    <property type="entry name" value="PRK11463.1-2"/>
    <property type="match status" value="1"/>
</dbReference>
<dbReference type="PANTHER" id="PTHR35335">
    <property type="entry name" value="UPF0716 PROTEIN FXSA"/>
    <property type="match status" value="1"/>
</dbReference>
<accession>A4AE57</accession>
<dbReference type="PANTHER" id="PTHR35335:SF1">
    <property type="entry name" value="UPF0716 PROTEIN FXSA"/>
    <property type="match status" value="1"/>
</dbReference>
<dbReference type="HOGENOM" id="CLU_085083_0_2_6"/>
<keyword evidence="2" id="KW-0472">Membrane</keyword>
<keyword evidence="2" id="KW-0812">Transmembrane</keyword>
<evidence type="ECO:0000313" key="4">
    <source>
        <dbReference type="Proteomes" id="UP000019205"/>
    </source>
</evidence>
<keyword evidence="4" id="KW-1185">Reference proteome</keyword>
<feature type="transmembrane region" description="Helical" evidence="2">
    <location>
        <begin position="12"/>
        <end position="33"/>
    </location>
</feature>
<organism evidence="3 4">
    <name type="scientific">Congregibacter litoralis KT71</name>
    <dbReference type="NCBI Taxonomy" id="314285"/>
    <lineage>
        <taxon>Bacteria</taxon>
        <taxon>Pseudomonadati</taxon>
        <taxon>Pseudomonadota</taxon>
        <taxon>Gammaproteobacteria</taxon>
        <taxon>Cellvibrionales</taxon>
        <taxon>Halieaceae</taxon>
        <taxon>Congregibacter</taxon>
    </lineage>
</organism>
<evidence type="ECO:0000313" key="3">
    <source>
        <dbReference type="EMBL" id="EAQ95702.1"/>
    </source>
</evidence>
<evidence type="ECO:0000256" key="1">
    <source>
        <dbReference type="SAM" id="MobiDB-lite"/>
    </source>
</evidence>
<reference evidence="3 4" key="2">
    <citation type="journal article" date="2009" name="PLoS ONE">
        <title>The photosynthetic apparatus and its regulation in the aerobic gammaproteobacterium Congregibacter litoralis gen. nov., sp. nov.</title>
        <authorList>
            <person name="Spring S."/>
            <person name="Lunsdorf H."/>
            <person name="Fuchs B.M."/>
            <person name="Tindall B.J."/>
        </authorList>
    </citation>
    <scope>NUCLEOTIDE SEQUENCE [LARGE SCALE GENOMIC DNA]</scope>
    <source>
        <strain evidence="3">KT71</strain>
    </source>
</reference>
<protein>
    <submittedName>
        <fullName evidence="3">Protein affecting phage T7 exclusion by the F plasmid</fullName>
    </submittedName>
</protein>